<reference evidence="1 2" key="1">
    <citation type="submission" date="2020-05" db="EMBL/GenBank/DDBJ databases">
        <title>Distinct polysaccharide utilization as determinants for interspecies competition between intestinal Prevotella spp.</title>
        <authorList>
            <person name="Galvez E.J.C."/>
            <person name="Iljazovic A."/>
            <person name="Strowig T."/>
        </authorList>
    </citation>
    <scope>NUCLEOTIDE SEQUENCE [LARGE SCALE GENOMIC DNA]</scope>
    <source>
        <strain evidence="1 2">PROD</strain>
    </source>
</reference>
<evidence type="ECO:0000313" key="2">
    <source>
        <dbReference type="Proteomes" id="UP001193734"/>
    </source>
</evidence>
<protein>
    <submittedName>
        <fullName evidence="1">Uncharacterized protein</fullName>
    </submittedName>
</protein>
<proteinExistence type="predicted"/>
<sequence>MKRIHFITCVLLTAAVDMYGQLTTEYFFDTDPGHGKATQETTKAGDNALTLRTSQLDAGMHLLGIRSADGEGRWSPTLTSPIYVFAPKTDVAAAEWFVDTDPGYGKGTSMPASAGSNVLVISTKGMSSGMHLICVRSRSLSGQWSPTLTSPLYVAEPLDAAGAEWFVDADPGEGKANAIDISGKTETAFIVPTAGMAVGNHSLTVRIRTAAGNWLPFTVTPFSVTVNAGVAEVKSIMDVGIRRMAGRIVLTRTDNIGEACVDIVTVDGVKRAAAVWPAGSQEISVDVQHGLSPVIVAVTRKDGTRFVKLIK</sequence>
<evidence type="ECO:0000313" key="1">
    <source>
        <dbReference type="EMBL" id="NPE14379.1"/>
    </source>
</evidence>
<dbReference type="GeneID" id="82157821"/>
<organism evidence="1 2">
    <name type="scientific">Xylanibacter rodentium</name>
    <dbReference type="NCBI Taxonomy" id="2736289"/>
    <lineage>
        <taxon>Bacteria</taxon>
        <taxon>Pseudomonadati</taxon>
        <taxon>Bacteroidota</taxon>
        <taxon>Bacteroidia</taxon>
        <taxon>Bacteroidales</taxon>
        <taxon>Prevotellaceae</taxon>
        <taxon>Xylanibacter</taxon>
    </lineage>
</organism>
<name>A0ABX2AUQ7_9BACT</name>
<accession>A0ABX2AUQ7</accession>
<keyword evidence="2" id="KW-1185">Reference proteome</keyword>
<comment type="caution">
    <text evidence="1">The sequence shown here is derived from an EMBL/GenBank/DDBJ whole genome shotgun (WGS) entry which is preliminary data.</text>
</comment>
<gene>
    <name evidence="1" type="ORF">HPS55_08580</name>
</gene>
<dbReference type="RefSeq" id="WP_172174349.1">
    <property type="nucleotide sequence ID" value="NZ_CASGKG010000011.1"/>
</dbReference>
<dbReference type="Proteomes" id="UP001193734">
    <property type="component" value="Unassembled WGS sequence"/>
</dbReference>
<dbReference type="EMBL" id="JABKKE010000013">
    <property type="protein sequence ID" value="NPE14379.1"/>
    <property type="molecule type" value="Genomic_DNA"/>
</dbReference>